<dbReference type="Gene3D" id="2.40.50.90">
    <property type="match status" value="1"/>
</dbReference>
<dbReference type="SUPFAM" id="SSF50199">
    <property type="entry name" value="Staphylococcal nuclease"/>
    <property type="match status" value="1"/>
</dbReference>
<name>A0ABY5R265_9HYPH</name>
<sequence length="378" mass="41907">MGYVEVLGEVEVFQYWPHGVSDVDTLKFIPDLTTATYFSDSAPVKVGTYFKHGGTFQPDDNEPGVERFKAILRGSGGGSFSVRLQGIDAPETHYAPNFREGMFDGDYAKWIAKHMSRQMSYRQPYGKLCTDFFANGLRSKLGIGPYDPANPEVKVTAKLKVLADSINGAADVFGRVVGYVAISHNGQDVVLNNAALSEGFAFCSFYGSMTLHEMQRLADLFAAHGSDGGRRSQLRSNVSNHLRDFEPGLCTTKSMRDTDLDDNGANSIRGTDSFRSKCFDPKLFRRCVDWIGRREALNDASTLLDYMRANDEEVVLLSDFAAANGDWTQARKFSMGSLIGRDGAFRYKPGDVVFEARPITIVDDQRRPLPDSFLAPYP</sequence>
<dbReference type="Proteomes" id="UP001058098">
    <property type="component" value="Chromosome"/>
</dbReference>
<dbReference type="RefSeq" id="WP_258121938.1">
    <property type="nucleotide sequence ID" value="NZ_CP062229.1"/>
</dbReference>
<evidence type="ECO:0000313" key="2">
    <source>
        <dbReference type="Proteomes" id="UP001058098"/>
    </source>
</evidence>
<gene>
    <name evidence="1" type="ORF">IHQ72_08000</name>
</gene>
<reference evidence="1" key="1">
    <citation type="submission" date="2020-09" db="EMBL/GenBank/DDBJ databases">
        <title>Rhizobia associated with sainfoin plants.</title>
        <authorList>
            <person name="Asharfi S."/>
            <person name="Kuzmanovic N."/>
            <person name="Bunk B."/>
            <person name="Sproeer C."/>
            <person name="Becker M."/>
            <person name="Thuenen T."/>
        </authorList>
    </citation>
    <scope>NUCLEOTIDE SEQUENCE</scope>
    <source>
        <strain evidence="1">OM4</strain>
    </source>
</reference>
<dbReference type="EMBL" id="CP062229">
    <property type="protein sequence ID" value="UVC17062.1"/>
    <property type="molecule type" value="Genomic_DNA"/>
</dbReference>
<proteinExistence type="predicted"/>
<evidence type="ECO:0000313" key="1">
    <source>
        <dbReference type="EMBL" id="UVC17062.1"/>
    </source>
</evidence>
<organism evidence="1 2">
    <name type="scientific">Mesorhizobium onobrychidis</name>
    <dbReference type="NCBI Taxonomy" id="2775404"/>
    <lineage>
        <taxon>Bacteria</taxon>
        <taxon>Pseudomonadati</taxon>
        <taxon>Pseudomonadota</taxon>
        <taxon>Alphaproteobacteria</taxon>
        <taxon>Hyphomicrobiales</taxon>
        <taxon>Phyllobacteriaceae</taxon>
        <taxon>Mesorhizobium</taxon>
    </lineage>
</organism>
<dbReference type="InterPro" id="IPR035437">
    <property type="entry name" value="SNase_OB-fold_sf"/>
</dbReference>
<protein>
    <submittedName>
        <fullName evidence="1">Uncharacterized protein</fullName>
    </submittedName>
</protein>
<accession>A0ABY5R265</accession>
<keyword evidence="2" id="KW-1185">Reference proteome</keyword>